<evidence type="ECO:0000313" key="2">
    <source>
        <dbReference type="Proteomes" id="UP000664032"/>
    </source>
</evidence>
<comment type="caution">
    <text evidence="1">The sequence shown here is derived from an EMBL/GenBank/DDBJ whole genome shotgun (WGS) entry which is preliminary data.</text>
</comment>
<protein>
    <submittedName>
        <fullName evidence="1">Uncharacterized protein</fullName>
    </submittedName>
</protein>
<gene>
    <name evidence="1" type="ORF">JR316_0009373</name>
</gene>
<sequence>MDVKRLAAPPHPAISVHQHARYHYQHRLRWFNDTAIQLPPYLDVRRLTTICIYMLSYIFFLLATLSTPDSSAAESAQMICVEGSSSKAEDQHGSWVTWRIYLRTRAMGEAAWTVRAEDTAAKTREKMLMVNFMLMVSYLAIIKRQSSTVMKTTFQSLR</sequence>
<name>A0ACB8GTC6_PSICU</name>
<accession>A0ACB8GTC6</accession>
<keyword evidence="2" id="KW-1185">Reference proteome</keyword>
<dbReference type="Proteomes" id="UP000664032">
    <property type="component" value="Unassembled WGS sequence"/>
</dbReference>
<dbReference type="EMBL" id="JAFIQS020000008">
    <property type="protein sequence ID" value="KAH9478911.1"/>
    <property type="molecule type" value="Genomic_DNA"/>
</dbReference>
<evidence type="ECO:0000313" key="1">
    <source>
        <dbReference type="EMBL" id="KAH9478911.1"/>
    </source>
</evidence>
<reference evidence="1" key="1">
    <citation type="submission" date="2021-10" db="EMBL/GenBank/DDBJ databases">
        <title>Psilocybe cubensis genome.</title>
        <authorList>
            <person name="Mckernan K.J."/>
            <person name="Crawford S."/>
            <person name="Trippe A."/>
            <person name="Kane L.T."/>
            <person name="Mclaughlin S."/>
        </authorList>
    </citation>
    <scope>NUCLEOTIDE SEQUENCE</scope>
    <source>
        <strain evidence="1">MGC-MH-2018</strain>
    </source>
</reference>
<proteinExistence type="predicted"/>
<organism evidence="1 2">
    <name type="scientific">Psilocybe cubensis</name>
    <name type="common">Psychedelic mushroom</name>
    <name type="synonym">Stropharia cubensis</name>
    <dbReference type="NCBI Taxonomy" id="181762"/>
    <lineage>
        <taxon>Eukaryota</taxon>
        <taxon>Fungi</taxon>
        <taxon>Dikarya</taxon>
        <taxon>Basidiomycota</taxon>
        <taxon>Agaricomycotina</taxon>
        <taxon>Agaricomycetes</taxon>
        <taxon>Agaricomycetidae</taxon>
        <taxon>Agaricales</taxon>
        <taxon>Agaricineae</taxon>
        <taxon>Strophariaceae</taxon>
        <taxon>Psilocybe</taxon>
    </lineage>
</organism>